<dbReference type="Pfam" id="PF22725">
    <property type="entry name" value="GFO_IDH_MocA_C3"/>
    <property type="match status" value="1"/>
</dbReference>
<dbReference type="InterPro" id="IPR050984">
    <property type="entry name" value="Gfo/Idh/MocA_domain"/>
</dbReference>
<reference evidence="5 6" key="1">
    <citation type="submission" date="2020-08" db="EMBL/GenBank/DDBJ databases">
        <title>Genomic Encyclopedia of Type Strains, Phase III (KMG-III): the genomes of soil and plant-associated and newly described type strains.</title>
        <authorList>
            <person name="Whitman W."/>
        </authorList>
    </citation>
    <scope>NUCLEOTIDE SEQUENCE [LARGE SCALE GENOMIC DNA]</scope>
    <source>
        <strain evidence="5 6">CECT 3266</strain>
    </source>
</reference>
<dbReference type="InterPro" id="IPR000683">
    <property type="entry name" value="Gfo/Idh/MocA-like_OxRdtase_N"/>
</dbReference>
<dbReference type="InterPro" id="IPR036291">
    <property type="entry name" value="NAD(P)-bd_dom_sf"/>
</dbReference>
<feature type="domain" description="GFO/IDH/MocA-like oxidoreductase" evidence="4">
    <location>
        <begin position="135"/>
        <end position="248"/>
    </location>
</feature>
<dbReference type="PANTHER" id="PTHR22604:SF105">
    <property type="entry name" value="TRANS-1,2-DIHYDROBENZENE-1,2-DIOL DEHYDROGENASE"/>
    <property type="match status" value="1"/>
</dbReference>
<comment type="caution">
    <text evidence="5">The sequence shown here is derived from an EMBL/GenBank/DDBJ whole genome shotgun (WGS) entry which is preliminary data.</text>
</comment>
<evidence type="ECO:0000259" key="4">
    <source>
        <dbReference type="Pfam" id="PF22725"/>
    </source>
</evidence>
<dbReference type="PANTHER" id="PTHR22604">
    <property type="entry name" value="OXIDOREDUCTASES"/>
    <property type="match status" value="1"/>
</dbReference>
<dbReference type="Gene3D" id="3.40.50.720">
    <property type="entry name" value="NAD(P)-binding Rossmann-like Domain"/>
    <property type="match status" value="1"/>
</dbReference>
<name>A0A7W7LPD5_9ACTN</name>
<dbReference type="SUPFAM" id="SSF55347">
    <property type="entry name" value="Glyceraldehyde-3-phosphate dehydrogenase-like, C-terminal domain"/>
    <property type="match status" value="1"/>
</dbReference>
<feature type="domain" description="Gfo/Idh/MocA-like oxidoreductase N-terminal" evidence="3">
    <location>
        <begin position="5"/>
        <end position="121"/>
    </location>
</feature>
<organism evidence="5 6">
    <name type="scientific">Streptomyces olivoverticillatus</name>
    <dbReference type="NCBI Taxonomy" id="66427"/>
    <lineage>
        <taxon>Bacteria</taxon>
        <taxon>Bacillati</taxon>
        <taxon>Actinomycetota</taxon>
        <taxon>Actinomycetes</taxon>
        <taxon>Kitasatosporales</taxon>
        <taxon>Streptomycetaceae</taxon>
        <taxon>Streptomyces</taxon>
    </lineage>
</organism>
<evidence type="ECO:0000256" key="2">
    <source>
        <dbReference type="ARBA" id="ARBA00023002"/>
    </source>
</evidence>
<dbReference type="EMBL" id="JACHJH010000004">
    <property type="protein sequence ID" value="MBB4893964.1"/>
    <property type="molecule type" value="Genomic_DNA"/>
</dbReference>
<evidence type="ECO:0000313" key="5">
    <source>
        <dbReference type="EMBL" id="MBB4893964.1"/>
    </source>
</evidence>
<proteinExistence type="inferred from homology"/>
<keyword evidence="2" id="KW-0560">Oxidoreductase</keyword>
<dbReference type="RefSeq" id="WP_184349820.1">
    <property type="nucleotide sequence ID" value="NZ_JACHJH010000004.1"/>
</dbReference>
<dbReference type="GO" id="GO:0000166">
    <property type="term" value="F:nucleotide binding"/>
    <property type="evidence" value="ECO:0007669"/>
    <property type="project" value="InterPro"/>
</dbReference>
<evidence type="ECO:0000313" key="6">
    <source>
        <dbReference type="Proteomes" id="UP000556084"/>
    </source>
</evidence>
<keyword evidence="6" id="KW-1185">Reference proteome</keyword>
<comment type="similarity">
    <text evidence="1">Belongs to the Gfo/Idh/MocA family.</text>
</comment>
<dbReference type="GO" id="GO:0016491">
    <property type="term" value="F:oxidoreductase activity"/>
    <property type="evidence" value="ECO:0007669"/>
    <property type="project" value="UniProtKB-KW"/>
</dbReference>
<dbReference type="Gene3D" id="3.30.360.10">
    <property type="entry name" value="Dihydrodipicolinate Reductase, domain 2"/>
    <property type="match status" value="1"/>
</dbReference>
<dbReference type="AlphaFoldDB" id="A0A7W7LPD5"/>
<dbReference type="Pfam" id="PF01408">
    <property type="entry name" value="GFO_IDH_MocA"/>
    <property type="match status" value="1"/>
</dbReference>
<evidence type="ECO:0000259" key="3">
    <source>
        <dbReference type="Pfam" id="PF01408"/>
    </source>
</evidence>
<accession>A0A7W7LPD5</accession>
<sequence length="323" mass="34036">MTPPLRFGVLGCAEFALRRMLPAMAQAEGVAITAVASRDGRKAKEAAARFGAAPVEGYEGLLERDDVDAVYVPLPAALHAEWVEKALLAGRHVLAEKPLTCDPARTAELLDLARERGLVLVENVLFVHHSQHTVVRNLVRDGAIGELRAFHAAFTVPAPAEGNIRLSRELGGGALWDVGIYPVRAAVHFLGDALEVVGAHLTTGAGREVDTAGAALLRAPGGVTAQLTFGMEHAYRNAYELHGSEGRITVERVFTPPADHHPLVRVETASGAEELRLDPDDQAVNALTAFAGAVRAGSAPGRDVRAEAVLLGAIRASAGGGHR</sequence>
<evidence type="ECO:0000256" key="1">
    <source>
        <dbReference type="ARBA" id="ARBA00010928"/>
    </source>
</evidence>
<dbReference type="InterPro" id="IPR055170">
    <property type="entry name" value="GFO_IDH_MocA-like_dom"/>
</dbReference>
<gene>
    <name evidence="5" type="ORF">FHS39_002998</name>
</gene>
<protein>
    <submittedName>
        <fullName evidence="5">Putative dehydrogenase</fullName>
    </submittedName>
</protein>
<dbReference type="Proteomes" id="UP000556084">
    <property type="component" value="Unassembled WGS sequence"/>
</dbReference>
<dbReference type="SUPFAM" id="SSF51735">
    <property type="entry name" value="NAD(P)-binding Rossmann-fold domains"/>
    <property type="match status" value="1"/>
</dbReference>